<dbReference type="AlphaFoldDB" id="A0A6A5P1K7"/>
<evidence type="ECO:0000313" key="5">
    <source>
        <dbReference type="EMBL" id="KAE9594380.1"/>
    </source>
</evidence>
<dbReference type="SMART" id="SM00717">
    <property type="entry name" value="SANT"/>
    <property type="match status" value="1"/>
</dbReference>
<protein>
    <submittedName>
        <fullName evidence="5">Putative transcription factor MYB-HB-like family</fullName>
    </submittedName>
</protein>
<comment type="subcellular location">
    <subcellularLocation>
        <location evidence="1">Nucleus</location>
    </subcellularLocation>
</comment>
<keyword evidence="3" id="KW-0804">Transcription</keyword>
<sequence length="103" mass="12052">MASNTNSLNNYNQENCSSWTVLQNKRFEKALVFYNKDTKDRWQNIANVVGDKSAEEIERHYQILVEDIEKIESGLIPIPEYNSTTISTHVDEEQRILKYLTLN</sequence>
<evidence type="ECO:0000256" key="4">
    <source>
        <dbReference type="ARBA" id="ARBA00023242"/>
    </source>
</evidence>
<organism evidence="5 6">
    <name type="scientific">Lupinus albus</name>
    <name type="common">White lupine</name>
    <name type="synonym">Lupinus termis</name>
    <dbReference type="NCBI Taxonomy" id="3870"/>
    <lineage>
        <taxon>Eukaryota</taxon>
        <taxon>Viridiplantae</taxon>
        <taxon>Streptophyta</taxon>
        <taxon>Embryophyta</taxon>
        <taxon>Tracheophyta</taxon>
        <taxon>Spermatophyta</taxon>
        <taxon>Magnoliopsida</taxon>
        <taxon>eudicotyledons</taxon>
        <taxon>Gunneridae</taxon>
        <taxon>Pentapetalae</taxon>
        <taxon>rosids</taxon>
        <taxon>fabids</taxon>
        <taxon>Fabales</taxon>
        <taxon>Fabaceae</taxon>
        <taxon>Papilionoideae</taxon>
        <taxon>50 kb inversion clade</taxon>
        <taxon>genistoids sensu lato</taxon>
        <taxon>core genistoids</taxon>
        <taxon>Genisteae</taxon>
        <taxon>Lupinus</taxon>
    </lineage>
</organism>
<name>A0A6A5P1K7_LUPAL</name>
<dbReference type="SUPFAM" id="SSF46689">
    <property type="entry name" value="Homeodomain-like"/>
    <property type="match status" value="1"/>
</dbReference>
<comment type="caution">
    <text evidence="5">The sequence shown here is derived from an EMBL/GenBank/DDBJ whole genome shotgun (WGS) entry which is preliminary data.</text>
</comment>
<dbReference type="GO" id="GO:0005634">
    <property type="term" value="C:nucleus"/>
    <property type="evidence" value="ECO:0007669"/>
    <property type="project" value="UniProtKB-SubCell"/>
</dbReference>
<dbReference type="FunFam" id="1.10.10.60:FF:000154">
    <property type="entry name" value="Transcription factor SRM1"/>
    <property type="match status" value="1"/>
</dbReference>
<proteinExistence type="predicted"/>
<dbReference type="InterPro" id="IPR001005">
    <property type="entry name" value="SANT/Myb"/>
</dbReference>
<accession>A0A6A5P1K7</accession>
<dbReference type="Gene3D" id="1.10.10.60">
    <property type="entry name" value="Homeodomain-like"/>
    <property type="match status" value="1"/>
</dbReference>
<dbReference type="EMBL" id="WOCE01000018">
    <property type="protein sequence ID" value="KAE9594380.1"/>
    <property type="molecule type" value="Genomic_DNA"/>
</dbReference>
<dbReference type="OrthoDB" id="118550at2759"/>
<evidence type="ECO:0000256" key="1">
    <source>
        <dbReference type="ARBA" id="ARBA00004123"/>
    </source>
</evidence>
<dbReference type="InterPro" id="IPR044636">
    <property type="entry name" value="RADIALIS-like"/>
</dbReference>
<evidence type="ECO:0000313" key="6">
    <source>
        <dbReference type="Proteomes" id="UP000447434"/>
    </source>
</evidence>
<dbReference type="PANTHER" id="PTHR43952">
    <property type="entry name" value="MYB FAMILY TRANSCRIPTION FACTOR-RELATED"/>
    <property type="match status" value="1"/>
</dbReference>
<dbReference type="InterPro" id="IPR009057">
    <property type="entry name" value="Homeodomain-like_sf"/>
</dbReference>
<dbReference type="PANTHER" id="PTHR43952:SF75">
    <property type="entry name" value="PROTEIN RADIALIS-LIKE 6"/>
    <property type="match status" value="1"/>
</dbReference>
<evidence type="ECO:0000256" key="3">
    <source>
        <dbReference type="ARBA" id="ARBA00023163"/>
    </source>
</evidence>
<keyword evidence="4" id="KW-0539">Nucleus</keyword>
<keyword evidence="6" id="KW-1185">Reference proteome</keyword>
<dbReference type="GO" id="GO:0003700">
    <property type="term" value="F:DNA-binding transcription factor activity"/>
    <property type="evidence" value="ECO:0007669"/>
    <property type="project" value="InterPro"/>
</dbReference>
<dbReference type="CDD" id="cd00167">
    <property type="entry name" value="SANT"/>
    <property type="match status" value="1"/>
</dbReference>
<evidence type="ECO:0000256" key="2">
    <source>
        <dbReference type="ARBA" id="ARBA00023015"/>
    </source>
</evidence>
<keyword evidence="2" id="KW-0805">Transcription regulation</keyword>
<gene>
    <name evidence="5" type="ORF">Lalb_Chr18g0053171</name>
</gene>
<reference evidence="6" key="1">
    <citation type="journal article" date="2020" name="Nat. Commun.">
        <title>Genome sequence of the cluster root forming white lupin.</title>
        <authorList>
            <person name="Hufnagel B."/>
            <person name="Marques A."/>
            <person name="Soriano A."/>
            <person name="Marques L."/>
            <person name="Divol F."/>
            <person name="Doumas P."/>
            <person name="Sallet E."/>
            <person name="Mancinotti D."/>
            <person name="Carrere S."/>
            <person name="Marande W."/>
            <person name="Arribat S."/>
            <person name="Keller J."/>
            <person name="Huneau C."/>
            <person name="Blein T."/>
            <person name="Aime D."/>
            <person name="Laguerre M."/>
            <person name="Taylor J."/>
            <person name="Schubert V."/>
            <person name="Nelson M."/>
            <person name="Geu-Flores F."/>
            <person name="Crespi M."/>
            <person name="Gallardo-Guerrero K."/>
            <person name="Delaux P.-M."/>
            <person name="Salse J."/>
            <person name="Berges H."/>
            <person name="Guyot R."/>
            <person name="Gouzy J."/>
            <person name="Peret B."/>
        </authorList>
    </citation>
    <scope>NUCLEOTIDE SEQUENCE [LARGE SCALE GENOMIC DNA]</scope>
    <source>
        <strain evidence="6">cv. Amiga</strain>
    </source>
</reference>
<dbReference type="Proteomes" id="UP000447434">
    <property type="component" value="Chromosome 18"/>
</dbReference>